<evidence type="ECO:0000256" key="2">
    <source>
        <dbReference type="ARBA" id="ARBA00022723"/>
    </source>
</evidence>
<dbReference type="InterPro" id="IPR035896">
    <property type="entry name" value="AN1-like_Znf"/>
</dbReference>
<keyword evidence="2" id="KW-0479">Metal-binding</keyword>
<dbReference type="SUPFAM" id="SSF118310">
    <property type="entry name" value="AN1-like Zinc finger"/>
    <property type="match status" value="1"/>
</dbReference>
<name>A0AA41VT97_PAPNU</name>
<evidence type="ECO:0000259" key="6">
    <source>
        <dbReference type="PROSITE" id="PS51039"/>
    </source>
</evidence>
<dbReference type="PANTHER" id="PTHR10634">
    <property type="entry name" value="AN1-TYPE ZINC FINGER PROTEIN"/>
    <property type="match status" value="1"/>
</dbReference>
<comment type="caution">
    <text evidence="7">The sequence shown here is derived from an EMBL/GenBank/DDBJ whole genome shotgun (WGS) entry which is preliminary data.</text>
</comment>
<evidence type="ECO:0000256" key="5">
    <source>
        <dbReference type="PROSITE-ProRule" id="PRU00449"/>
    </source>
</evidence>
<dbReference type="GO" id="GO:0016567">
    <property type="term" value="P:protein ubiquitination"/>
    <property type="evidence" value="ECO:0007669"/>
    <property type="project" value="TreeGrafter"/>
</dbReference>
<evidence type="ECO:0000256" key="1">
    <source>
        <dbReference type="ARBA" id="ARBA00003732"/>
    </source>
</evidence>
<evidence type="ECO:0000313" key="8">
    <source>
        <dbReference type="Proteomes" id="UP001177140"/>
    </source>
</evidence>
<evidence type="ECO:0000256" key="4">
    <source>
        <dbReference type="ARBA" id="ARBA00022833"/>
    </source>
</evidence>
<sequence>MAPVTFSGKEKAATSTAFVRLPERSDYHHRRDVLQETKQIDEAKNDTTASKIVNKQQGGVNRCCGCRKKVGLTGFRCRCGDMYCSEHRYSDRHDCSFDYKAAGRETIARENPVVKAAKIVRL</sequence>
<dbReference type="AlphaFoldDB" id="A0AA41VT97"/>
<dbReference type="GO" id="GO:0004842">
    <property type="term" value="F:ubiquitin-protein transferase activity"/>
    <property type="evidence" value="ECO:0007669"/>
    <property type="project" value="TreeGrafter"/>
</dbReference>
<proteinExistence type="predicted"/>
<keyword evidence="8" id="KW-1185">Reference proteome</keyword>
<dbReference type="PANTHER" id="PTHR10634:SF22">
    <property type="entry name" value="ZINC FINGER A20 AND AN1 DOMAIN-CONTAINING STRESS-ASSOCIATED PROTEIN 5"/>
    <property type="match status" value="1"/>
</dbReference>
<dbReference type="PROSITE" id="PS51039">
    <property type="entry name" value="ZF_AN1"/>
    <property type="match status" value="1"/>
</dbReference>
<dbReference type="Gene3D" id="4.10.1110.10">
    <property type="entry name" value="AN1-like Zinc finger"/>
    <property type="match status" value="1"/>
</dbReference>
<evidence type="ECO:0000313" key="7">
    <source>
        <dbReference type="EMBL" id="MCL7047028.1"/>
    </source>
</evidence>
<dbReference type="Pfam" id="PF01428">
    <property type="entry name" value="zf-AN1"/>
    <property type="match status" value="1"/>
</dbReference>
<feature type="domain" description="AN1-type" evidence="6">
    <location>
        <begin position="57"/>
        <end position="103"/>
    </location>
</feature>
<dbReference type="FunFam" id="4.10.1110.10:FF:000001">
    <property type="entry name" value="Zinc finger AN1-type containing 6"/>
    <property type="match status" value="1"/>
</dbReference>
<dbReference type="SMART" id="SM00154">
    <property type="entry name" value="ZnF_AN1"/>
    <property type="match status" value="1"/>
</dbReference>
<evidence type="ECO:0000256" key="3">
    <source>
        <dbReference type="ARBA" id="ARBA00022771"/>
    </source>
</evidence>
<comment type="function">
    <text evidence="1">May be involved in environmental stress response.</text>
</comment>
<accession>A0AA41VT97</accession>
<keyword evidence="4" id="KW-0862">Zinc</keyword>
<dbReference type="GO" id="GO:0008270">
    <property type="term" value="F:zinc ion binding"/>
    <property type="evidence" value="ECO:0007669"/>
    <property type="project" value="UniProtKB-KW"/>
</dbReference>
<protein>
    <recommendedName>
        <fullName evidence="6">AN1-type domain-containing protein</fullName>
    </recommendedName>
</protein>
<dbReference type="Proteomes" id="UP001177140">
    <property type="component" value="Unassembled WGS sequence"/>
</dbReference>
<dbReference type="EMBL" id="JAJJMA010288640">
    <property type="protein sequence ID" value="MCL7047028.1"/>
    <property type="molecule type" value="Genomic_DNA"/>
</dbReference>
<gene>
    <name evidence="7" type="ORF">MKW94_008104</name>
</gene>
<dbReference type="InterPro" id="IPR000058">
    <property type="entry name" value="Znf_AN1"/>
</dbReference>
<dbReference type="InterPro" id="IPR050652">
    <property type="entry name" value="AN1_A20_ZnFinger"/>
</dbReference>
<keyword evidence="3 5" id="KW-0863">Zinc-finger</keyword>
<organism evidence="7 8">
    <name type="scientific">Papaver nudicaule</name>
    <name type="common">Iceland poppy</name>
    <dbReference type="NCBI Taxonomy" id="74823"/>
    <lineage>
        <taxon>Eukaryota</taxon>
        <taxon>Viridiplantae</taxon>
        <taxon>Streptophyta</taxon>
        <taxon>Embryophyta</taxon>
        <taxon>Tracheophyta</taxon>
        <taxon>Spermatophyta</taxon>
        <taxon>Magnoliopsida</taxon>
        <taxon>Ranunculales</taxon>
        <taxon>Papaveraceae</taxon>
        <taxon>Papaveroideae</taxon>
        <taxon>Papaver</taxon>
    </lineage>
</organism>
<reference evidence="7" key="1">
    <citation type="submission" date="2022-03" db="EMBL/GenBank/DDBJ databases">
        <title>A functionally conserved STORR gene fusion in Papaver species that diverged 16.8 million years ago.</title>
        <authorList>
            <person name="Catania T."/>
        </authorList>
    </citation>
    <scope>NUCLEOTIDE SEQUENCE</scope>
    <source>
        <strain evidence="7">S-191538</strain>
    </source>
</reference>